<evidence type="ECO:0000313" key="2">
    <source>
        <dbReference type="EMBL" id="GAP12777.1"/>
    </source>
</evidence>
<dbReference type="Proteomes" id="UP000055060">
    <property type="component" value="Unassembled WGS sequence"/>
</dbReference>
<reference evidence="2" key="1">
    <citation type="submission" date="2015-07" db="EMBL/GenBank/DDBJ databases">
        <title>Draft Genome Sequences of Anaerolinea thermolimosa IMO-1, Bellilinea caldifistulae GOMI-1, Leptolinea tardivitalis YMTK-2, Levilinea saccharolytica KIBI-1,Longilinea arvoryzae KOME-1, Previously Described as Members of the Anaerolineaceae (Chloroflexi).</title>
        <authorList>
            <person name="Sekiguchi Y."/>
            <person name="Ohashi A."/>
            <person name="Matsuura N."/>
            <person name="Tourlousse M.D."/>
        </authorList>
    </citation>
    <scope>NUCLEOTIDE SEQUENCE [LARGE SCALE GENOMIC DNA]</scope>
    <source>
        <strain evidence="2">KOME-1</strain>
    </source>
</reference>
<keyword evidence="3" id="KW-1185">Reference proteome</keyword>
<dbReference type="InterPro" id="IPR002575">
    <property type="entry name" value="Aminoglycoside_PTrfase"/>
</dbReference>
<organism evidence="2">
    <name type="scientific">Longilinea arvoryzae</name>
    <dbReference type="NCBI Taxonomy" id="360412"/>
    <lineage>
        <taxon>Bacteria</taxon>
        <taxon>Bacillati</taxon>
        <taxon>Chloroflexota</taxon>
        <taxon>Anaerolineae</taxon>
        <taxon>Anaerolineales</taxon>
        <taxon>Anaerolineaceae</taxon>
        <taxon>Longilinea</taxon>
    </lineage>
</organism>
<dbReference type="EMBL" id="DF967972">
    <property type="protein sequence ID" value="GAP12777.1"/>
    <property type="molecule type" value="Genomic_DNA"/>
</dbReference>
<evidence type="ECO:0000259" key="1">
    <source>
        <dbReference type="Pfam" id="PF01636"/>
    </source>
</evidence>
<feature type="domain" description="Aminoglycoside phosphotransferase" evidence="1">
    <location>
        <begin position="38"/>
        <end position="236"/>
    </location>
</feature>
<dbReference type="OrthoDB" id="148514at2"/>
<protein>
    <submittedName>
        <fullName evidence="2">Predicted aminoglycoside phosphotransferase</fullName>
    </submittedName>
</protein>
<dbReference type="Gene3D" id="3.90.1200.10">
    <property type="match status" value="1"/>
</dbReference>
<evidence type="ECO:0000313" key="3">
    <source>
        <dbReference type="Proteomes" id="UP000055060"/>
    </source>
</evidence>
<sequence length="314" mass="36198">MEINFTEARQICASHQIQIRDLKLITGNFGKKIFAINQEFLLRVSETSMALEQEKFKRIAALNFVPKIIHTGILQRETGPIYYTLLTLLPGDDLVNVYPETTEAQQKQLGENVAGFLDDLQELTGTHYDIGLYVAALPCFSGTWREGHQEYWEHLRQESEKLPLKPDSIRVFERAYRFLQASIAVLGFQTGPRLLHNDFHLKNILLHQGKFSGVIDWECSQYGEADFELCHLIHWCLYPPESGLDFRPFLRALFKASPKCTRVPDLAQRLTLYQIEHELQQIIWNAGQAESWRVPRLVGWMDGRVDDLLGEIAI</sequence>
<dbReference type="STRING" id="360412.LARV_00513"/>
<accession>A0A0S7BC92</accession>
<dbReference type="InterPro" id="IPR051678">
    <property type="entry name" value="AGP_Transferase"/>
</dbReference>
<dbReference type="AlphaFoldDB" id="A0A0S7BC92"/>
<name>A0A0S7BC92_9CHLR</name>
<dbReference type="RefSeq" id="WP_075072172.1">
    <property type="nucleotide sequence ID" value="NZ_DF967972.1"/>
</dbReference>
<gene>
    <name evidence="2" type="ORF">LARV_00513</name>
</gene>
<dbReference type="PANTHER" id="PTHR21310">
    <property type="entry name" value="AMINOGLYCOSIDE PHOSPHOTRANSFERASE-RELATED-RELATED"/>
    <property type="match status" value="1"/>
</dbReference>
<keyword evidence="2" id="KW-0808">Transferase</keyword>
<dbReference type="SUPFAM" id="SSF56112">
    <property type="entry name" value="Protein kinase-like (PK-like)"/>
    <property type="match status" value="1"/>
</dbReference>
<dbReference type="PANTHER" id="PTHR21310:SF15">
    <property type="entry name" value="AMINOGLYCOSIDE PHOSPHOTRANSFERASE DOMAIN-CONTAINING PROTEIN"/>
    <property type="match status" value="1"/>
</dbReference>
<dbReference type="GO" id="GO:0016740">
    <property type="term" value="F:transferase activity"/>
    <property type="evidence" value="ECO:0007669"/>
    <property type="project" value="UniProtKB-KW"/>
</dbReference>
<dbReference type="InterPro" id="IPR011009">
    <property type="entry name" value="Kinase-like_dom_sf"/>
</dbReference>
<proteinExistence type="predicted"/>
<dbReference type="Pfam" id="PF01636">
    <property type="entry name" value="APH"/>
    <property type="match status" value="1"/>
</dbReference>